<dbReference type="Proteomes" id="UP000054632">
    <property type="component" value="Unassembled WGS sequence"/>
</dbReference>
<feature type="region of interest" description="Disordered" evidence="1">
    <location>
        <begin position="150"/>
        <end position="173"/>
    </location>
</feature>
<sequence>MKNFSLKNPSYHPTSNQTDRQTEGQRGRLNNYNATDPECGENFFLSVVKVETGTTVSNFVAVVVAVVASAVSLLFSLLFFFSVVKPNPVYELAYCCLHLSSASLTSAKHANQFHAFPRSSLLAFQTSHHQAVCEMNIEVVVVDKMKEKRGISSDDDYDGKEERKRERKRDKYN</sequence>
<evidence type="ECO:0008006" key="7">
    <source>
        <dbReference type="Google" id="ProtNLM"/>
    </source>
</evidence>
<evidence type="ECO:0000256" key="2">
    <source>
        <dbReference type="SAM" id="Phobius"/>
    </source>
</evidence>
<dbReference type="AlphaFoldDB" id="A0A0V1EJT9"/>
<feature type="transmembrane region" description="Helical" evidence="2">
    <location>
        <begin position="59"/>
        <end position="81"/>
    </location>
</feature>
<evidence type="ECO:0000313" key="5">
    <source>
        <dbReference type="Proteomes" id="UP000054632"/>
    </source>
</evidence>
<organism evidence="3 5">
    <name type="scientific">Trichinella pseudospiralis</name>
    <name type="common">Parasitic roundworm</name>
    <dbReference type="NCBI Taxonomy" id="6337"/>
    <lineage>
        <taxon>Eukaryota</taxon>
        <taxon>Metazoa</taxon>
        <taxon>Ecdysozoa</taxon>
        <taxon>Nematoda</taxon>
        <taxon>Enoplea</taxon>
        <taxon>Dorylaimia</taxon>
        <taxon>Trichinellida</taxon>
        <taxon>Trichinellidae</taxon>
        <taxon>Trichinella</taxon>
    </lineage>
</organism>
<dbReference type="Proteomes" id="UP000054826">
    <property type="component" value="Unassembled WGS sequence"/>
</dbReference>
<reference evidence="5 6" key="1">
    <citation type="submission" date="2015-01" db="EMBL/GenBank/DDBJ databases">
        <title>Evolution of Trichinella species and genotypes.</title>
        <authorList>
            <person name="Korhonen P.K."/>
            <person name="Edoardo P."/>
            <person name="Giuseppe L.R."/>
            <person name="Gasser R.B."/>
        </authorList>
    </citation>
    <scope>NUCLEOTIDE SEQUENCE [LARGE SCALE GENOMIC DNA]</scope>
    <source>
        <strain evidence="3">ISS13</strain>
        <strain evidence="4">ISS176</strain>
    </source>
</reference>
<feature type="region of interest" description="Disordered" evidence="1">
    <location>
        <begin position="1"/>
        <end position="34"/>
    </location>
</feature>
<keyword evidence="2" id="KW-1133">Transmembrane helix</keyword>
<evidence type="ECO:0000256" key="1">
    <source>
        <dbReference type="SAM" id="MobiDB-lite"/>
    </source>
</evidence>
<dbReference type="EMBL" id="JYDV01000012">
    <property type="protein sequence ID" value="KRZ42809.1"/>
    <property type="molecule type" value="Genomic_DNA"/>
</dbReference>
<accession>A0A0V1EJT9</accession>
<feature type="compositionally biased region" description="Basic and acidic residues" evidence="1">
    <location>
        <begin position="160"/>
        <end position="173"/>
    </location>
</feature>
<comment type="caution">
    <text evidence="3">The sequence shown here is derived from an EMBL/GenBank/DDBJ whole genome shotgun (WGS) entry which is preliminary data.</text>
</comment>
<keyword evidence="2" id="KW-0812">Transmembrane</keyword>
<feature type="compositionally biased region" description="Polar residues" evidence="1">
    <location>
        <begin position="1"/>
        <end position="19"/>
    </location>
</feature>
<name>A0A0V1EJT9_TRIPS</name>
<evidence type="ECO:0000313" key="4">
    <source>
        <dbReference type="EMBL" id="KRZ42809.1"/>
    </source>
</evidence>
<gene>
    <name evidence="3" type="ORF">T4A_9853</name>
    <name evidence="4" type="ORF">T4C_11975</name>
</gene>
<dbReference type="EMBL" id="JYDR01000028">
    <property type="protein sequence ID" value="KRY74091.1"/>
    <property type="molecule type" value="Genomic_DNA"/>
</dbReference>
<evidence type="ECO:0000313" key="6">
    <source>
        <dbReference type="Proteomes" id="UP000054826"/>
    </source>
</evidence>
<protein>
    <recommendedName>
        <fullName evidence="7">Transmembrane protein</fullName>
    </recommendedName>
</protein>
<proteinExistence type="predicted"/>
<evidence type="ECO:0000313" key="3">
    <source>
        <dbReference type="EMBL" id="KRY74091.1"/>
    </source>
</evidence>
<keyword evidence="2" id="KW-0472">Membrane</keyword>